<keyword evidence="1" id="KW-0472">Membrane</keyword>
<dbReference type="InterPro" id="IPR003594">
    <property type="entry name" value="HATPase_dom"/>
</dbReference>
<dbReference type="GO" id="GO:0000155">
    <property type="term" value="F:phosphorelay sensor kinase activity"/>
    <property type="evidence" value="ECO:0007669"/>
    <property type="project" value="InterPro"/>
</dbReference>
<proteinExistence type="predicted"/>
<keyword evidence="4" id="KW-0418">Kinase</keyword>
<dbReference type="GO" id="GO:0016020">
    <property type="term" value="C:membrane"/>
    <property type="evidence" value="ECO:0007669"/>
    <property type="project" value="InterPro"/>
</dbReference>
<dbReference type="PANTHER" id="PTHR34220:SF7">
    <property type="entry name" value="SENSOR HISTIDINE KINASE YPDA"/>
    <property type="match status" value="1"/>
</dbReference>
<organism evidence="4 5">
    <name type="scientific">Candidatus Eisenbergiella merdipullorum</name>
    <dbReference type="NCBI Taxonomy" id="2838553"/>
    <lineage>
        <taxon>Bacteria</taxon>
        <taxon>Bacillati</taxon>
        <taxon>Bacillota</taxon>
        <taxon>Clostridia</taxon>
        <taxon>Lachnospirales</taxon>
        <taxon>Lachnospiraceae</taxon>
        <taxon>Eisenbergiella</taxon>
    </lineage>
</organism>
<dbReference type="AlphaFoldDB" id="A0A9D2IAV5"/>
<name>A0A9D2IAV5_9FIRM</name>
<keyword evidence="1" id="KW-0812">Transmembrane</keyword>
<feature type="transmembrane region" description="Helical" evidence="1">
    <location>
        <begin position="27"/>
        <end position="48"/>
    </location>
</feature>
<comment type="caution">
    <text evidence="4">The sequence shown here is derived from an EMBL/GenBank/DDBJ whole genome shotgun (WGS) entry which is preliminary data.</text>
</comment>
<keyword evidence="1" id="KW-1133">Transmembrane helix</keyword>
<dbReference type="InterPro" id="IPR010559">
    <property type="entry name" value="Sig_transdc_His_kin_internal"/>
</dbReference>
<dbReference type="EMBL" id="DWYY01000194">
    <property type="protein sequence ID" value="HJA94698.1"/>
    <property type="molecule type" value="Genomic_DNA"/>
</dbReference>
<accession>A0A9D2IAV5</accession>
<dbReference type="Pfam" id="PF06580">
    <property type="entry name" value="His_kinase"/>
    <property type="match status" value="1"/>
</dbReference>
<dbReference type="PANTHER" id="PTHR34220">
    <property type="entry name" value="SENSOR HISTIDINE KINASE YPDA"/>
    <property type="match status" value="1"/>
</dbReference>
<gene>
    <name evidence="4" type="ORF">H9717_16555</name>
</gene>
<dbReference type="SUPFAM" id="SSF55874">
    <property type="entry name" value="ATPase domain of HSP90 chaperone/DNA topoisomerase II/histidine kinase"/>
    <property type="match status" value="1"/>
</dbReference>
<dbReference type="Proteomes" id="UP000886858">
    <property type="component" value="Unassembled WGS sequence"/>
</dbReference>
<evidence type="ECO:0000259" key="3">
    <source>
        <dbReference type="Pfam" id="PF06580"/>
    </source>
</evidence>
<reference evidence="4" key="1">
    <citation type="journal article" date="2021" name="PeerJ">
        <title>Extensive microbial diversity within the chicken gut microbiome revealed by metagenomics and culture.</title>
        <authorList>
            <person name="Gilroy R."/>
            <person name="Ravi A."/>
            <person name="Getino M."/>
            <person name="Pursley I."/>
            <person name="Horton D.L."/>
            <person name="Alikhan N.F."/>
            <person name="Baker D."/>
            <person name="Gharbi K."/>
            <person name="Hall N."/>
            <person name="Watson M."/>
            <person name="Adriaenssens E.M."/>
            <person name="Foster-Nyarko E."/>
            <person name="Jarju S."/>
            <person name="Secka A."/>
            <person name="Antonio M."/>
            <person name="Oren A."/>
            <person name="Chaudhuri R.R."/>
            <person name="La Ragione R."/>
            <person name="Hildebrand F."/>
            <person name="Pallen M.J."/>
        </authorList>
    </citation>
    <scope>NUCLEOTIDE SEQUENCE</scope>
    <source>
        <strain evidence="4">CHK179-7159</strain>
    </source>
</reference>
<dbReference type="Pfam" id="PF02518">
    <property type="entry name" value="HATPase_c"/>
    <property type="match status" value="1"/>
</dbReference>
<reference evidence="4" key="2">
    <citation type="submission" date="2021-04" db="EMBL/GenBank/DDBJ databases">
        <authorList>
            <person name="Gilroy R."/>
        </authorList>
    </citation>
    <scope>NUCLEOTIDE SEQUENCE</scope>
    <source>
        <strain evidence="4">CHK179-7159</strain>
    </source>
</reference>
<feature type="domain" description="Signal transduction histidine kinase internal region" evidence="3">
    <location>
        <begin position="391"/>
        <end position="469"/>
    </location>
</feature>
<evidence type="ECO:0000313" key="5">
    <source>
        <dbReference type="Proteomes" id="UP000886858"/>
    </source>
</evidence>
<evidence type="ECO:0000259" key="2">
    <source>
        <dbReference type="Pfam" id="PF02518"/>
    </source>
</evidence>
<dbReference type="Gene3D" id="3.30.565.10">
    <property type="entry name" value="Histidine kinase-like ATPase, C-terminal domain"/>
    <property type="match status" value="1"/>
</dbReference>
<evidence type="ECO:0000256" key="1">
    <source>
        <dbReference type="SAM" id="Phobius"/>
    </source>
</evidence>
<dbReference type="InterPro" id="IPR036890">
    <property type="entry name" value="HATPase_C_sf"/>
</dbReference>
<dbReference type="InterPro" id="IPR050640">
    <property type="entry name" value="Bact_2-comp_sensor_kinase"/>
</dbReference>
<evidence type="ECO:0000313" key="4">
    <source>
        <dbReference type="EMBL" id="HJA94698.1"/>
    </source>
</evidence>
<protein>
    <submittedName>
        <fullName evidence="4">Histidine kinase</fullName>
    </submittedName>
</protein>
<feature type="domain" description="Histidine kinase/HSP90-like ATPase" evidence="2">
    <location>
        <begin position="492"/>
        <end position="595"/>
    </location>
</feature>
<keyword evidence="4" id="KW-0808">Transferase</keyword>
<sequence>MKGTGKRFGFIYRIQNRKFRQLFFKNWLQVFLCIILLLILCVSIVQYFSERSLLREMDTAARRSTSNIVTTVNALLEEVYNSLEKQVLNADINKFISMERTEPQKYEFIAAVNAVQRQIDVDYWENLYDSIDVYTEAGDYVVSSAHNAQSYSRFPDKSLIEKFLENQKKNPGQTLFAAVRLSCQAGEKTDRRVITFYRTRFLSDGKRAFSSISVDAEKLIEHLTDNHDAIQESYLLVDGDDQVLLDTSGRMNDQYVNLPEDTDISAVNVEMDGQQMRMFWMPMNRFGWKCVQMIPLEEYERSNSQLQRLVGIILCLGVVIAVGLSYGATSRLYRPVEAILGLLENPSDQVRVSDKDGEIRYMLVSVLELFQKNMTLEQEMLDRVAALRRTRAKALQEQMTPHFLNNVLQAINWIAITETGSENSVTSQSLILLADILCTAKTQKTNITTVADEIAYTKKFVELERLRYGPGIHCFYRISPAAERMPIPCISLQTLVENSISHGLQPRKANGNIYISIRANADGGLDIRVEDDGVGIAQAKIDEIFDMLQKEFIYVGEHLGLINLFQRFRLIYGERCVFDIHRSEYGGACVEIRTPQLQESWVQG</sequence>